<evidence type="ECO:0000313" key="5">
    <source>
        <dbReference type="Proteomes" id="UP000053660"/>
    </source>
</evidence>
<name>A0A0B1STB4_OESDE</name>
<dbReference type="Gene3D" id="3.40.30.10">
    <property type="entry name" value="Glutaredoxin"/>
    <property type="match status" value="1"/>
</dbReference>
<evidence type="ECO:0000313" key="4">
    <source>
        <dbReference type="EMBL" id="KHJ86465.1"/>
    </source>
</evidence>
<dbReference type="SUPFAM" id="SSF52833">
    <property type="entry name" value="Thioredoxin-like"/>
    <property type="match status" value="1"/>
</dbReference>
<comment type="similarity">
    <text evidence="1">Belongs to the phosducin family.</text>
</comment>
<feature type="compositionally biased region" description="Acidic residues" evidence="2">
    <location>
        <begin position="100"/>
        <end position="109"/>
    </location>
</feature>
<dbReference type="PANTHER" id="PTHR46052:SF1">
    <property type="entry name" value="PHOSDUCIN-LIKE PROTEIN"/>
    <property type="match status" value="1"/>
</dbReference>
<accession>A0A0B1STB4</accession>
<dbReference type="Proteomes" id="UP000053660">
    <property type="component" value="Unassembled WGS sequence"/>
</dbReference>
<evidence type="ECO:0000259" key="3">
    <source>
        <dbReference type="Pfam" id="PF02114"/>
    </source>
</evidence>
<feature type="domain" description="Phosducin" evidence="3">
    <location>
        <begin position="68"/>
        <end position="234"/>
    </location>
</feature>
<dbReference type="Pfam" id="PF02114">
    <property type="entry name" value="Phosducin"/>
    <property type="match status" value="1"/>
</dbReference>
<dbReference type="OrthoDB" id="70588at2759"/>
<keyword evidence="5" id="KW-1185">Reference proteome</keyword>
<dbReference type="InterPro" id="IPR036249">
    <property type="entry name" value="Thioredoxin-like_sf"/>
</dbReference>
<dbReference type="CDD" id="cd02987">
    <property type="entry name" value="Phd_like_Phd"/>
    <property type="match status" value="1"/>
</dbReference>
<organism evidence="4 5">
    <name type="scientific">Oesophagostomum dentatum</name>
    <name type="common">Nodular worm</name>
    <dbReference type="NCBI Taxonomy" id="61180"/>
    <lineage>
        <taxon>Eukaryota</taxon>
        <taxon>Metazoa</taxon>
        <taxon>Ecdysozoa</taxon>
        <taxon>Nematoda</taxon>
        <taxon>Chromadorea</taxon>
        <taxon>Rhabditida</taxon>
        <taxon>Rhabditina</taxon>
        <taxon>Rhabditomorpha</taxon>
        <taxon>Strongyloidea</taxon>
        <taxon>Strongylidae</taxon>
        <taxon>Oesophagostomum</taxon>
    </lineage>
</organism>
<gene>
    <name evidence="4" type="ORF">OESDEN_13785</name>
</gene>
<proteinExistence type="inferred from homology"/>
<dbReference type="GO" id="GO:0008277">
    <property type="term" value="P:regulation of G protein-coupled receptor signaling pathway"/>
    <property type="evidence" value="ECO:0007669"/>
    <property type="project" value="InterPro"/>
</dbReference>
<evidence type="ECO:0000256" key="1">
    <source>
        <dbReference type="ARBA" id="ARBA00009686"/>
    </source>
</evidence>
<dbReference type="AlphaFoldDB" id="A0A0B1STB4"/>
<dbReference type="InterPro" id="IPR051499">
    <property type="entry name" value="Phosducin-like_reg"/>
</dbReference>
<dbReference type="PANTHER" id="PTHR46052">
    <property type="entry name" value="PHOSDUCIN-LIKE PROTEIN"/>
    <property type="match status" value="1"/>
</dbReference>
<protein>
    <submittedName>
        <fullName evidence="4">Phosducin</fullName>
    </submittedName>
</protein>
<reference evidence="4 5" key="1">
    <citation type="submission" date="2014-03" db="EMBL/GenBank/DDBJ databases">
        <title>Draft genome of the hookworm Oesophagostomum dentatum.</title>
        <authorList>
            <person name="Mitreva M."/>
        </authorList>
    </citation>
    <scope>NUCLEOTIDE SEQUENCE [LARGE SCALE GENOMIC DNA]</scope>
    <source>
        <strain evidence="4 5">OD-Hann</strain>
    </source>
</reference>
<dbReference type="InterPro" id="IPR024253">
    <property type="entry name" value="Phosducin_thioredoxin-like_dom"/>
</dbReference>
<feature type="region of interest" description="Disordered" evidence="2">
    <location>
        <begin position="83"/>
        <end position="109"/>
    </location>
</feature>
<feature type="region of interest" description="Disordered" evidence="2">
    <location>
        <begin position="1"/>
        <end position="52"/>
    </location>
</feature>
<evidence type="ECO:0000256" key="2">
    <source>
        <dbReference type="SAM" id="MobiDB-lite"/>
    </source>
</evidence>
<dbReference type="InterPro" id="IPR001200">
    <property type="entry name" value="Phosducin"/>
</dbReference>
<sequence>MASLESKLLDGKNAGYCSSSDEEEEGWQVAKDEDEHQHNVMRRLPFTSNTGAKGVLNEYAASQKKAAEAKQAKEKELINLSRKGMLQSSKAEREQAQSNEVEEEEEDSLENLRQRRLMELRKAAAGKVLEVLEKEHFTKAIDTCETLLCVLIYEPEDEMCQKLTHVCKVLAAEYSRVKFMRVRSTLLEMSKAFTEQALPTLQFYLNGNLIGNFVKLPSLLGEEIDVDSVKRFLRRQHLDLVYARYTTDSESSEDDD</sequence>
<dbReference type="EMBL" id="KN560341">
    <property type="protein sequence ID" value="KHJ86465.1"/>
    <property type="molecule type" value="Genomic_DNA"/>
</dbReference>